<dbReference type="RefSeq" id="WP_094139086.1">
    <property type="nucleotide sequence ID" value="NZ_CP058562.1"/>
</dbReference>
<protein>
    <recommendedName>
        <fullName evidence="13">HNH Cas9-type domain-containing protein</fullName>
    </recommendedName>
</protein>
<gene>
    <name evidence="14" type="ORF">CXU09_09595</name>
</gene>
<dbReference type="GO" id="GO:0003677">
    <property type="term" value="F:DNA binding"/>
    <property type="evidence" value="ECO:0007669"/>
    <property type="project" value="UniProtKB-UniRule"/>
</dbReference>
<feature type="domain" description="HNH Cas9-type" evidence="13">
    <location>
        <begin position="588"/>
        <end position="748"/>
    </location>
</feature>
<evidence type="ECO:0000256" key="10">
    <source>
        <dbReference type="ARBA" id="ARBA00023211"/>
    </source>
</evidence>
<dbReference type="Gene3D" id="3.30.420.10">
    <property type="entry name" value="Ribonuclease H-like superfamily/Ribonuclease H"/>
    <property type="match status" value="1"/>
</dbReference>
<dbReference type="GO" id="GO:0016787">
    <property type="term" value="F:hydrolase activity"/>
    <property type="evidence" value="ECO:0007669"/>
    <property type="project" value="UniProtKB-KW"/>
</dbReference>
<evidence type="ECO:0000256" key="11">
    <source>
        <dbReference type="ARBA" id="ARBA00046380"/>
    </source>
</evidence>
<evidence type="ECO:0000256" key="4">
    <source>
        <dbReference type="ARBA" id="ARBA00022759"/>
    </source>
</evidence>
<keyword evidence="4 12" id="KW-0255">Endonuclease</keyword>
<dbReference type="Gene3D" id="1.10.30.50">
    <property type="match status" value="1"/>
</dbReference>
<evidence type="ECO:0000256" key="8">
    <source>
        <dbReference type="ARBA" id="ARBA00023118"/>
    </source>
</evidence>
<evidence type="ECO:0000256" key="12">
    <source>
        <dbReference type="PROSITE-ProRule" id="PRU01085"/>
    </source>
</evidence>
<dbReference type="InterPro" id="IPR003615">
    <property type="entry name" value="HNH_nuc"/>
</dbReference>
<comment type="cofactor">
    <cofactor evidence="1">
        <name>Mg(2+)</name>
        <dbReference type="ChEBI" id="CHEBI:18420"/>
    </cofactor>
</comment>
<reference evidence="14 15" key="1">
    <citation type="journal article" date="2017" name="BMC Genomics">
        <title>Genome sequencing of 39 Akkermansia muciniphila isolates reveals its population structure, genomic and functional diverisity, and global distribution in mammalian gut microbiotas.</title>
        <authorList>
            <person name="Guo X."/>
            <person name="Li S."/>
            <person name="Zhang J."/>
            <person name="Wu F."/>
            <person name="Li X."/>
            <person name="Wu D."/>
            <person name="Zhang M."/>
            <person name="Ou Z."/>
            <person name="Jie Z."/>
            <person name="Yan Q."/>
            <person name="Li P."/>
            <person name="Yi J."/>
            <person name="Peng Y."/>
        </authorList>
    </citation>
    <scope>NUCLEOTIDE SEQUENCE [LARGE SCALE GENOMIC DNA]</scope>
    <source>
        <strain evidence="14 15">GP43</strain>
    </source>
</reference>
<dbReference type="GO" id="GO:0051607">
    <property type="term" value="P:defense response to virus"/>
    <property type="evidence" value="ECO:0007669"/>
    <property type="project" value="UniProtKB-KW"/>
</dbReference>
<dbReference type="Pfam" id="PF13395">
    <property type="entry name" value="HNH_4"/>
    <property type="match status" value="1"/>
</dbReference>
<comment type="caution">
    <text evidence="14">The sequence shown here is derived from an EMBL/GenBank/DDBJ whole genome shotgun (WGS) entry which is preliminary data.</text>
</comment>
<comment type="subunit">
    <text evidence="11">Monomer. Binds crRNA and tracrRNA.</text>
</comment>
<evidence type="ECO:0000259" key="13">
    <source>
        <dbReference type="PROSITE" id="PS51749"/>
    </source>
</evidence>
<evidence type="ECO:0000256" key="2">
    <source>
        <dbReference type="ARBA" id="ARBA00022722"/>
    </source>
</evidence>
<dbReference type="Proteomes" id="UP000235914">
    <property type="component" value="Unassembled WGS sequence"/>
</dbReference>
<proteinExistence type="predicted"/>
<dbReference type="GO" id="GO:0003723">
    <property type="term" value="F:RNA binding"/>
    <property type="evidence" value="ECO:0007669"/>
    <property type="project" value="UniProtKB-UniRule"/>
</dbReference>
<dbReference type="InterPro" id="IPR033114">
    <property type="entry name" value="HNH_CAS9"/>
</dbReference>
<keyword evidence="10" id="KW-0464">Manganese</keyword>
<keyword evidence="5 12" id="KW-0378">Hydrolase</keyword>
<evidence type="ECO:0000256" key="9">
    <source>
        <dbReference type="ARBA" id="ARBA00023125"/>
    </source>
</evidence>
<keyword evidence="3" id="KW-0479">Metal-binding</keyword>
<evidence type="ECO:0000256" key="6">
    <source>
        <dbReference type="ARBA" id="ARBA00022842"/>
    </source>
</evidence>
<keyword evidence="8" id="KW-0051">Antiviral defense</keyword>
<dbReference type="InterPro" id="IPR028629">
    <property type="entry name" value="Cas9"/>
</dbReference>
<dbReference type="AlphaFoldDB" id="A0AAP8T8W1"/>
<evidence type="ECO:0000256" key="7">
    <source>
        <dbReference type="ARBA" id="ARBA00022884"/>
    </source>
</evidence>
<evidence type="ECO:0000313" key="15">
    <source>
        <dbReference type="Proteomes" id="UP000235914"/>
    </source>
</evidence>
<dbReference type="GO" id="GO:0004519">
    <property type="term" value="F:endonuclease activity"/>
    <property type="evidence" value="ECO:0007669"/>
    <property type="project" value="UniProtKB-UniRule"/>
</dbReference>
<keyword evidence="9 12" id="KW-0238">DNA-binding</keyword>
<name>A0AAP8T8W1_9BACT</name>
<keyword evidence="2 12" id="KW-0540">Nuclease</keyword>
<evidence type="ECO:0000256" key="1">
    <source>
        <dbReference type="ARBA" id="ARBA00001946"/>
    </source>
</evidence>
<dbReference type="GO" id="GO:0046872">
    <property type="term" value="F:metal ion binding"/>
    <property type="evidence" value="ECO:0007669"/>
    <property type="project" value="UniProtKB-KW"/>
</dbReference>
<keyword evidence="6" id="KW-0460">Magnesium</keyword>
<dbReference type="PROSITE" id="PS51749">
    <property type="entry name" value="HNH_CAS9"/>
    <property type="match status" value="1"/>
</dbReference>
<evidence type="ECO:0000256" key="5">
    <source>
        <dbReference type="ARBA" id="ARBA00022801"/>
    </source>
</evidence>
<dbReference type="NCBIfam" id="TIGR01865">
    <property type="entry name" value="cas_Csn1"/>
    <property type="match status" value="1"/>
</dbReference>
<dbReference type="EMBL" id="PJKN01000005">
    <property type="protein sequence ID" value="PNC54774.1"/>
    <property type="molecule type" value="Genomic_DNA"/>
</dbReference>
<dbReference type="InterPro" id="IPR036397">
    <property type="entry name" value="RNaseH_sf"/>
</dbReference>
<accession>A0AAP8T8W1</accession>
<sequence length="1113" mass="126189">MSRSLTFSFDIGYASIGWAVIASASHDDADPSVCGCGTVLFPKDDCQAFKRREYRRLRRNIRSRRVRIDRIGRLLVQAQIITPEMKETSGHPAPFYLASEALKGHRTLAPIELWHVLRWYAHNRGYDNNASWSNSLSEDGGNGEDTERVKHAQDLMDKHGTATMAETICRELKLEEGKADAPMEVSTPAYKNLNTAFPRLIVEKEVRRILELSAPLIPGLTAEIIELIAQHHPLTTEQRGVLLQYGIKLARRYRGSLLFGQLIPRFDNRIISRCPVTWAQVYEAELKKGNSEQSARERAEKLSKVPTANCPEFYEYRMARILCNIRADGEPLSAEIRRELMNQARQEGKLTKASLEKAISSRLGKETETNVSNYFTLHPDSEEALYLNPAVEVLQRSGIGQILSPSVYRIAANRLRRGKSVTPNYLLNLLKSRGESGEALEKKIEKERHQQANRKKAKKTDLDYAATPLKPKYATGRAPYARTVLKKVVEEILDGEDPTRPARREAHPDGELKAHDGCLYCLLDTDSSVNQHQKERRLDTMTNNHLVRHRMLILDRLLKDLIQDFAGGQKDRISRVCVEVGKELTTFSAMDSKKIQRELTLRQKSHTDAVNRLKRELPGKALSANLIRKCRIAMDMNWTCPFTGATYGTHELENLELEHIVPHSFRQSNALSSLVLTWPGVNRMKGQRTGYDFVEQEQENPVPDKPNLHIRSLNKYRELVEKLDDKKGHEDDRRRKKKRKALLMVRGLSHKHQSQNHEAMKEIGMTEGMMTQSSHLMKLACKSIKTSLPDAHIDMIPGAVTAEVRKAWDVFGVFKELCPEAADPVNGRIIKEDLRSLTHLHHALDACVLGLISEIIPADRKNVLRRAIIKRRLDQKMKQDFLELRKKRYYKLREKDGQTGASLVDLPSGIKENIREKLMEQRVIQHVPADMGGALLKETIQRVLSVDGSGEDAMVSLSKKKDGKKEKNQVKASKLVGVFPEGPSKLKALKAAIEIDGNYGVALDPKPVVIRHIKVFKRIMALKEQNGGKPVRILKKGMLIHLTSSKDPKRTGVWRIASIKDNERGIAIDLQIPHSAVPGAKTHEFNWINVKLDTLLTKYRLEIYPTSYTGTPR</sequence>
<evidence type="ECO:0000256" key="3">
    <source>
        <dbReference type="ARBA" id="ARBA00022723"/>
    </source>
</evidence>
<organism evidence="14 15">
    <name type="scientific">Akkermansia muciniphila</name>
    <dbReference type="NCBI Taxonomy" id="239935"/>
    <lineage>
        <taxon>Bacteria</taxon>
        <taxon>Pseudomonadati</taxon>
        <taxon>Verrucomicrobiota</taxon>
        <taxon>Verrucomicrobiia</taxon>
        <taxon>Verrucomicrobiales</taxon>
        <taxon>Akkermansiaceae</taxon>
        <taxon>Akkermansia</taxon>
    </lineage>
</organism>
<evidence type="ECO:0000313" key="14">
    <source>
        <dbReference type="EMBL" id="PNC54774.1"/>
    </source>
</evidence>
<keyword evidence="7" id="KW-0694">RNA-binding</keyword>